<evidence type="ECO:0000313" key="2">
    <source>
        <dbReference type="Proteomes" id="UP000006237"/>
    </source>
</evidence>
<comment type="caution">
    <text evidence="1">The sequence shown here is derived from an EMBL/GenBank/DDBJ whole genome shotgun (WGS) entry which is preliminary data.</text>
</comment>
<gene>
    <name evidence="1" type="ORF">HMPREF0293_2540</name>
</gene>
<dbReference type="Proteomes" id="UP000006237">
    <property type="component" value="Unassembled WGS sequence"/>
</dbReference>
<keyword evidence="2" id="KW-1185">Reference proteome</keyword>
<dbReference type="EMBL" id="ACHF01000120">
    <property type="protein sequence ID" value="EEI62002.1"/>
    <property type="molecule type" value="Genomic_DNA"/>
</dbReference>
<evidence type="ECO:0008006" key="3">
    <source>
        <dbReference type="Google" id="ProtNLM"/>
    </source>
</evidence>
<reference evidence="1 2" key="1">
    <citation type="submission" date="2009-01" db="EMBL/GenBank/DDBJ databases">
        <authorList>
            <person name="Qin X."/>
            <person name="Bachman B."/>
            <person name="Battles P."/>
            <person name="Bell A."/>
            <person name="Bess C."/>
            <person name="Bickham C."/>
            <person name="Chaboub L."/>
            <person name="Chen D."/>
            <person name="Coyle M."/>
            <person name="Deiros D.R."/>
            <person name="Dinh H."/>
            <person name="Forbes L."/>
            <person name="Fowler G."/>
            <person name="Francisco L."/>
            <person name="Fu Q."/>
            <person name="Gubbala S."/>
            <person name="Hale W."/>
            <person name="Han Y."/>
            <person name="Hemphill L."/>
            <person name="Highlander S.K."/>
            <person name="Hirani K."/>
            <person name="Hogues M."/>
            <person name="Jackson L."/>
            <person name="Jakkamsetti A."/>
            <person name="Javaid M."/>
            <person name="Jiang H."/>
            <person name="Korchina V."/>
            <person name="Kovar C."/>
            <person name="Lara F."/>
            <person name="Lee S."/>
            <person name="Mata R."/>
            <person name="Mathew T."/>
            <person name="Moen C."/>
            <person name="Morales K."/>
            <person name="Munidasa M."/>
            <person name="Nazareth L."/>
            <person name="Ngo R."/>
            <person name="Nguyen L."/>
            <person name="Okwuonu G."/>
            <person name="Ongeri F."/>
            <person name="Patil S."/>
            <person name="Petrosino J."/>
            <person name="Pham C."/>
            <person name="Pham P."/>
            <person name="Pu L.-L."/>
            <person name="Puazo M."/>
            <person name="Raj R."/>
            <person name="Reid J."/>
            <person name="Rouhana J."/>
            <person name="Saada N."/>
            <person name="Shang Y."/>
            <person name="Simmons D."/>
            <person name="Thornton R."/>
            <person name="Warren J."/>
            <person name="Weissenberger G."/>
            <person name="Zhang J."/>
            <person name="Zhang L."/>
            <person name="Zhou C."/>
            <person name="Zhu D."/>
            <person name="Muzny D."/>
            <person name="Worley K."/>
            <person name="Gibbs R."/>
        </authorList>
    </citation>
    <scope>NUCLEOTIDE SEQUENCE [LARGE SCALE GENOMIC DNA]</scope>
    <source>
        <strain evidence="1 2">ATCC 51866</strain>
    </source>
</reference>
<organism evidence="1 2">
    <name type="scientific">Corynebacterium glucuronolyticum ATCC 51866</name>
    <dbReference type="NCBI Taxonomy" id="548478"/>
    <lineage>
        <taxon>Bacteria</taxon>
        <taxon>Bacillati</taxon>
        <taxon>Actinomycetota</taxon>
        <taxon>Actinomycetes</taxon>
        <taxon>Mycobacteriales</taxon>
        <taxon>Corynebacteriaceae</taxon>
        <taxon>Corynebacterium</taxon>
    </lineage>
</organism>
<sequence length="63" mass="7163">MRSSSFRLLIVDNFRNYKTDELAYSSAPAAFQQKPASFITLVACSQFLHSDIHSRMPPQFSAH</sequence>
<protein>
    <recommendedName>
        <fullName evidence="3">Isochorismatase-like domain-containing protein</fullName>
    </recommendedName>
</protein>
<evidence type="ECO:0000313" key="1">
    <source>
        <dbReference type="EMBL" id="EEI62002.1"/>
    </source>
</evidence>
<accession>A0ABP2DPV4</accession>
<proteinExistence type="predicted"/>
<name>A0ABP2DPV4_9CORY</name>